<dbReference type="InterPro" id="IPR016040">
    <property type="entry name" value="NAD(P)-bd_dom"/>
</dbReference>
<dbReference type="GO" id="GO:0004074">
    <property type="term" value="F:biliverdin reductase [NAD(P)H] activity"/>
    <property type="evidence" value="ECO:0007669"/>
    <property type="project" value="TreeGrafter"/>
</dbReference>
<reference evidence="3" key="1">
    <citation type="submission" date="2018-12" db="EMBL/GenBank/DDBJ databases">
        <title>A new species of lactobacillus.</title>
        <authorList>
            <person name="Jian Y."/>
            <person name="Xin L."/>
            <person name="Hong Z.J."/>
            <person name="Ming L.Z."/>
            <person name="Hong X.Z."/>
        </authorList>
    </citation>
    <scope>NUCLEOTIDE SEQUENCE [LARGE SCALE GENOMIC DNA]</scope>
    <source>
        <strain evidence="3">HSLZ-75</strain>
    </source>
</reference>
<proteinExistence type="predicted"/>
<dbReference type="KEGG" id="lji:ELX58_00285"/>
<dbReference type="InterPro" id="IPR036291">
    <property type="entry name" value="NAD(P)-bd_dom_sf"/>
</dbReference>
<dbReference type="EMBL" id="CP034726">
    <property type="protein sequence ID" value="QBP17651.1"/>
    <property type="molecule type" value="Genomic_DNA"/>
</dbReference>
<dbReference type="OrthoDB" id="9803892at2"/>
<dbReference type="Proteomes" id="UP000294321">
    <property type="component" value="Chromosome"/>
</dbReference>
<dbReference type="RefSeq" id="WP_133441197.1">
    <property type="nucleotide sequence ID" value="NZ_CP034726.1"/>
</dbReference>
<evidence type="ECO:0000313" key="3">
    <source>
        <dbReference type="Proteomes" id="UP000294321"/>
    </source>
</evidence>
<evidence type="ECO:0000259" key="1">
    <source>
        <dbReference type="Pfam" id="PF13460"/>
    </source>
</evidence>
<feature type="domain" description="NAD(P)-binding" evidence="1">
    <location>
        <begin position="8"/>
        <end position="187"/>
    </location>
</feature>
<evidence type="ECO:0000313" key="2">
    <source>
        <dbReference type="EMBL" id="QBP17651.1"/>
    </source>
</evidence>
<dbReference type="PANTHER" id="PTHR43355">
    <property type="entry name" value="FLAVIN REDUCTASE (NADPH)"/>
    <property type="match status" value="1"/>
</dbReference>
<dbReference type="Pfam" id="PF13460">
    <property type="entry name" value="NAD_binding_10"/>
    <property type="match status" value="1"/>
</dbReference>
<dbReference type="SUPFAM" id="SSF51735">
    <property type="entry name" value="NAD(P)-binding Rossmann-fold domains"/>
    <property type="match status" value="1"/>
</dbReference>
<dbReference type="AlphaFoldDB" id="A0A4P6ZIW8"/>
<protein>
    <submittedName>
        <fullName evidence="2">Epimerase</fullName>
    </submittedName>
</protein>
<sequence>MTKVAILGAAGQVSGYLIKDLLKNTHADLNLLARNAKQRLNVTDPKREHVFDGDFNDEKSLLPAIKGADYVYVDNMSSPSATKTIVKAMDDAGTKRIICMNILGTRNEVPGKFGKWNEMMIGPSIRKHTKTAKIIENSDLIYTNMRVTWLYNKDGDTKYEVTAPGEPLKSAQITRQAVAKFVCDLIQCDKSSYQCKSIGLGEPNTYFDKPSFY</sequence>
<dbReference type="GO" id="GO:0042602">
    <property type="term" value="F:riboflavin reductase (NADPH) activity"/>
    <property type="evidence" value="ECO:0007669"/>
    <property type="project" value="TreeGrafter"/>
</dbReference>
<dbReference type="Gene3D" id="3.40.50.720">
    <property type="entry name" value="NAD(P)-binding Rossmann-like Domain"/>
    <property type="match status" value="1"/>
</dbReference>
<organism evidence="2 3">
    <name type="scientific">Acetilactobacillus jinshanensis</name>
    <dbReference type="NCBI Taxonomy" id="1720083"/>
    <lineage>
        <taxon>Bacteria</taxon>
        <taxon>Bacillati</taxon>
        <taxon>Bacillota</taxon>
        <taxon>Bacilli</taxon>
        <taxon>Lactobacillales</taxon>
        <taxon>Lactobacillaceae</taxon>
        <taxon>Acetilactobacillus</taxon>
    </lineage>
</organism>
<accession>A0A4P6ZIW8</accession>
<dbReference type="PANTHER" id="PTHR43355:SF2">
    <property type="entry name" value="FLAVIN REDUCTASE (NADPH)"/>
    <property type="match status" value="1"/>
</dbReference>
<dbReference type="InterPro" id="IPR051606">
    <property type="entry name" value="Polyketide_Oxido-like"/>
</dbReference>
<gene>
    <name evidence="2" type="ORF">ELX58_00285</name>
</gene>
<keyword evidence="3" id="KW-1185">Reference proteome</keyword>
<name>A0A4P6ZIW8_9LACO</name>